<reference evidence="2" key="1">
    <citation type="submission" date="2021-08" db="EMBL/GenBank/DDBJ databases">
        <title>WGS assembly of Ceratopteris richardii.</title>
        <authorList>
            <person name="Marchant D.B."/>
            <person name="Chen G."/>
            <person name="Jenkins J."/>
            <person name="Shu S."/>
            <person name="Leebens-Mack J."/>
            <person name="Grimwood J."/>
            <person name="Schmutz J."/>
            <person name="Soltis P."/>
            <person name="Soltis D."/>
            <person name="Chen Z.-H."/>
        </authorList>
    </citation>
    <scope>NUCLEOTIDE SEQUENCE</scope>
    <source>
        <strain evidence="2">Whitten #5841</strain>
        <tissue evidence="2">Leaf</tissue>
    </source>
</reference>
<keyword evidence="3" id="KW-1185">Reference proteome</keyword>
<evidence type="ECO:0000313" key="2">
    <source>
        <dbReference type="EMBL" id="KAH7432444.1"/>
    </source>
</evidence>
<evidence type="ECO:0000256" key="1">
    <source>
        <dbReference type="SAM" id="MobiDB-lite"/>
    </source>
</evidence>
<gene>
    <name evidence="2" type="ORF">KP509_07G022800</name>
</gene>
<sequence>MPLNHDVRSMTHSRARKGSPLSPKKTPIKSYHKRRPKHYHTLVLGPSSLKKKSCANQYKRRNKYEANLNNGSILIPLRQENMEEELSSILSRINILFSSF</sequence>
<feature type="compositionally biased region" description="Basic residues" evidence="1">
    <location>
        <begin position="26"/>
        <end position="37"/>
    </location>
</feature>
<evidence type="ECO:0000313" key="3">
    <source>
        <dbReference type="Proteomes" id="UP000825935"/>
    </source>
</evidence>
<dbReference type="Proteomes" id="UP000825935">
    <property type="component" value="Chromosome 7"/>
</dbReference>
<feature type="region of interest" description="Disordered" evidence="1">
    <location>
        <begin position="1"/>
        <end position="37"/>
    </location>
</feature>
<proteinExistence type="predicted"/>
<accession>A0A8T2UGJ1</accession>
<dbReference type="AlphaFoldDB" id="A0A8T2UGJ1"/>
<name>A0A8T2UGJ1_CERRI</name>
<dbReference type="EMBL" id="CM035412">
    <property type="protein sequence ID" value="KAH7432444.1"/>
    <property type="molecule type" value="Genomic_DNA"/>
</dbReference>
<protein>
    <submittedName>
        <fullName evidence="2">Uncharacterized protein</fullName>
    </submittedName>
</protein>
<organism evidence="2 3">
    <name type="scientific">Ceratopteris richardii</name>
    <name type="common">Triangle waterfern</name>
    <dbReference type="NCBI Taxonomy" id="49495"/>
    <lineage>
        <taxon>Eukaryota</taxon>
        <taxon>Viridiplantae</taxon>
        <taxon>Streptophyta</taxon>
        <taxon>Embryophyta</taxon>
        <taxon>Tracheophyta</taxon>
        <taxon>Polypodiopsida</taxon>
        <taxon>Polypodiidae</taxon>
        <taxon>Polypodiales</taxon>
        <taxon>Pteridineae</taxon>
        <taxon>Pteridaceae</taxon>
        <taxon>Parkerioideae</taxon>
        <taxon>Ceratopteris</taxon>
    </lineage>
</organism>
<comment type="caution">
    <text evidence="2">The sequence shown here is derived from an EMBL/GenBank/DDBJ whole genome shotgun (WGS) entry which is preliminary data.</text>
</comment>